<dbReference type="EMBL" id="MN850587">
    <property type="protein sequence ID" value="QHR67966.1"/>
    <property type="molecule type" value="Genomic_DNA"/>
</dbReference>
<accession>A0A6B9WTG2</accession>
<protein>
    <submittedName>
        <fullName evidence="1">Uncharacterized protein</fullName>
    </submittedName>
</protein>
<organism evidence="1 2">
    <name type="scientific">Escherichia phage mistaenkt</name>
    <dbReference type="NCBI Taxonomy" id="2696420"/>
    <lineage>
        <taxon>Viruses</taxon>
        <taxon>Duplodnaviria</taxon>
        <taxon>Heunggongvirae</taxon>
        <taxon>Uroviricota</taxon>
        <taxon>Caudoviricetes</taxon>
        <taxon>Andersonviridae</taxon>
        <taxon>Ounavirinae</taxon>
        <taxon>Mooglevirus</taxon>
        <taxon>Mooglevirus mistaenkt</taxon>
    </lineage>
</organism>
<keyword evidence="2" id="KW-1185">Reference proteome</keyword>
<gene>
    <name evidence="1" type="ORF">mistaenkt_78</name>
</gene>
<dbReference type="Proteomes" id="UP000464854">
    <property type="component" value="Segment"/>
</dbReference>
<evidence type="ECO:0000313" key="1">
    <source>
        <dbReference type="EMBL" id="QHR67966.1"/>
    </source>
</evidence>
<evidence type="ECO:0000313" key="2">
    <source>
        <dbReference type="Proteomes" id="UP000464854"/>
    </source>
</evidence>
<proteinExistence type="predicted"/>
<reference evidence="2" key="1">
    <citation type="submission" date="2019-12" db="EMBL/GenBank/DDBJ databases">
        <authorList>
            <person name="Olsen N.S."/>
            <person name="Junco L.M.F."/>
            <person name="Kot W."/>
            <person name="Hansen L.H."/>
        </authorList>
    </citation>
    <scope>NUCLEOTIDE SEQUENCE [LARGE SCALE GENOMIC DNA]</scope>
</reference>
<name>A0A6B9WTG2_9CAUD</name>
<sequence>MKIFKVEHCYMQSGEPIRCPHCGGTDFQGEVTDIISGHVAEEYTRCRGCMKIVSFWAYGSYEPHPHIIYHPVKVVKNVINWFIIKGFSNDSFSICKWS</sequence>